<feature type="compositionally biased region" description="Low complexity" evidence="1">
    <location>
        <begin position="14"/>
        <end position="23"/>
    </location>
</feature>
<name>A0A7R8VJB4_TIMDO</name>
<sequence>MKLLQLGRRDPTRRGPGPYGRSTRLYRRAATGTRALMDGLGRTALGCAGADHAPFQVVHVTLLLPSSFCKMSRHSSLAHSHK</sequence>
<dbReference type="AlphaFoldDB" id="A0A7R8VJB4"/>
<evidence type="ECO:0000256" key="1">
    <source>
        <dbReference type="SAM" id="MobiDB-lite"/>
    </source>
</evidence>
<dbReference type="EMBL" id="OA565961">
    <property type="protein sequence ID" value="CAD7198024.1"/>
    <property type="molecule type" value="Genomic_DNA"/>
</dbReference>
<proteinExistence type="predicted"/>
<evidence type="ECO:0000313" key="2">
    <source>
        <dbReference type="EMBL" id="CAD7198024.1"/>
    </source>
</evidence>
<organism evidence="2">
    <name type="scientific">Timema douglasi</name>
    <name type="common">Walking stick</name>
    <dbReference type="NCBI Taxonomy" id="61478"/>
    <lineage>
        <taxon>Eukaryota</taxon>
        <taxon>Metazoa</taxon>
        <taxon>Ecdysozoa</taxon>
        <taxon>Arthropoda</taxon>
        <taxon>Hexapoda</taxon>
        <taxon>Insecta</taxon>
        <taxon>Pterygota</taxon>
        <taxon>Neoptera</taxon>
        <taxon>Polyneoptera</taxon>
        <taxon>Phasmatodea</taxon>
        <taxon>Timematodea</taxon>
        <taxon>Timematoidea</taxon>
        <taxon>Timematidae</taxon>
        <taxon>Timema</taxon>
    </lineage>
</organism>
<protein>
    <submittedName>
        <fullName evidence="2">Uncharacterized protein</fullName>
    </submittedName>
</protein>
<accession>A0A7R8VJB4</accession>
<gene>
    <name evidence="2" type="ORF">TDIB3V08_LOCUS4313</name>
</gene>
<reference evidence="2" key="1">
    <citation type="submission" date="2020-11" db="EMBL/GenBank/DDBJ databases">
        <authorList>
            <person name="Tran Van P."/>
        </authorList>
    </citation>
    <scope>NUCLEOTIDE SEQUENCE</scope>
</reference>
<feature type="region of interest" description="Disordered" evidence="1">
    <location>
        <begin position="1"/>
        <end position="23"/>
    </location>
</feature>